<reference evidence="1" key="1">
    <citation type="submission" date="2022-06" db="EMBL/GenBank/DDBJ databases">
        <title>Sequencing the genomes of 1000 actinobacteria strains.</title>
        <authorList>
            <person name="Klenk H.-P."/>
        </authorList>
    </citation>
    <scope>NUCLEOTIDE SEQUENCE</scope>
    <source>
        <strain evidence="1">DSM 46694</strain>
    </source>
</reference>
<name>A0A9X2H1N5_9ACTN</name>
<keyword evidence="2" id="KW-1185">Reference proteome</keyword>
<feature type="non-terminal residue" evidence="1">
    <location>
        <position position="127"/>
    </location>
</feature>
<proteinExistence type="predicted"/>
<dbReference type="AlphaFoldDB" id="A0A9X2H1N5"/>
<accession>A0A9X2H1N5</accession>
<sequence>MTEREEERIWCEVRLNDVAGVFGSYELWKDGPWYHRVDWQRVCEAFGGFLQRNAMDGVVTDLPAQLRDVEDRLGQHEREGLLALVLEPITRIAPEEYVAGPRPCCRWPVPRGDANVLGEGRDGGVAA</sequence>
<gene>
    <name evidence="1" type="ORF">HD597_012850</name>
</gene>
<dbReference type="EMBL" id="JAMZEB010000004">
    <property type="protein sequence ID" value="MCP2365746.1"/>
    <property type="molecule type" value="Genomic_DNA"/>
</dbReference>
<protein>
    <submittedName>
        <fullName evidence="1">Uncharacterized protein</fullName>
    </submittedName>
</protein>
<dbReference type="RefSeq" id="WP_253760226.1">
    <property type="nucleotide sequence ID" value="NZ_JAMZEB010000004.1"/>
</dbReference>
<dbReference type="Proteomes" id="UP001139648">
    <property type="component" value="Unassembled WGS sequence"/>
</dbReference>
<evidence type="ECO:0000313" key="2">
    <source>
        <dbReference type="Proteomes" id="UP001139648"/>
    </source>
</evidence>
<organism evidence="1 2">
    <name type="scientific">Nonomuraea thailandensis</name>
    <dbReference type="NCBI Taxonomy" id="1188745"/>
    <lineage>
        <taxon>Bacteria</taxon>
        <taxon>Bacillati</taxon>
        <taxon>Actinomycetota</taxon>
        <taxon>Actinomycetes</taxon>
        <taxon>Streptosporangiales</taxon>
        <taxon>Streptosporangiaceae</taxon>
        <taxon>Nonomuraea</taxon>
    </lineage>
</organism>
<evidence type="ECO:0000313" key="1">
    <source>
        <dbReference type="EMBL" id="MCP2365746.1"/>
    </source>
</evidence>
<comment type="caution">
    <text evidence="1">The sequence shown here is derived from an EMBL/GenBank/DDBJ whole genome shotgun (WGS) entry which is preliminary data.</text>
</comment>